<gene>
    <name evidence="3" type="ORF">OB69_04420</name>
</gene>
<evidence type="ECO:0008006" key="5">
    <source>
        <dbReference type="Google" id="ProtNLM"/>
    </source>
</evidence>
<evidence type="ECO:0000313" key="3">
    <source>
        <dbReference type="EMBL" id="KOF03808.1"/>
    </source>
</evidence>
<protein>
    <recommendedName>
        <fullName evidence="5">Secreted protein</fullName>
    </recommendedName>
</protein>
<name>A0A0L8AMU7_9BACT</name>
<dbReference type="Proteomes" id="UP000036908">
    <property type="component" value="Unassembled WGS sequence"/>
</dbReference>
<dbReference type="PATRIC" id="fig|1566026.4.peg.2706"/>
<keyword evidence="4" id="KW-1185">Reference proteome</keyword>
<evidence type="ECO:0000313" key="4">
    <source>
        <dbReference type="Proteomes" id="UP000036908"/>
    </source>
</evidence>
<keyword evidence="2" id="KW-0732">Signal</keyword>
<sequence length="62" mass="6772">MKKLSKTLLIAFIVSLGVIACADHAEDIRPMSVECSEGSGQLEDIKSTEEEDEWETDSTKVG</sequence>
<dbReference type="PROSITE" id="PS51257">
    <property type="entry name" value="PROKAR_LIPOPROTEIN"/>
    <property type="match status" value="1"/>
</dbReference>
<feature type="signal peptide" evidence="2">
    <location>
        <begin position="1"/>
        <end position="25"/>
    </location>
</feature>
<reference evidence="4" key="1">
    <citation type="submission" date="2014-11" db="EMBL/GenBank/DDBJ databases">
        <title>Genome sequencing of Roseivirga sp. D-25.</title>
        <authorList>
            <person name="Selvaratnam C."/>
            <person name="Thevarajoo S."/>
            <person name="Goh K.M."/>
            <person name="Eee R."/>
            <person name="Chan K.-G."/>
            <person name="Chong C.S."/>
        </authorList>
    </citation>
    <scope>NUCLEOTIDE SEQUENCE [LARGE SCALE GENOMIC DNA]</scope>
    <source>
        <strain evidence="4">D-25</strain>
    </source>
</reference>
<evidence type="ECO:0000256" key="1">
    <source>
        <dbReference type="SAM" id="MobiDB-lite"/>
    </source>
</evidence>
<comment type="caution">
    <text evidence="3">The sequence shown here is derived from an EMBL/GenBank/DDBJ whole genome shotgun (WGS) entry which is preliminary data.</text>
</comment>
<dbReference type="EMBL" id="JSVA01000005">
    <property type="protein sequence ID" value="KOF03808.1"/>
    <property type="molecule type" value="Genomic_DNA"/>
</dbReference>
<proteinExistence type="predicted"/>
<feature type="region of interest" description="Disordered" evidence="1">
    <location>
        <begin position="33"/>
        <end position="62"/>
    </location>
</feature>
<feature type="chain" id="PRO_5005580597" description="Secreted protein" evidence="2">
    <location>
        <begin position="26"/>
        <end position="62"/>
    </location>
</feature>
<evidence type="ECO:0000256" key="2">
    <source>
        <dbReference type="SAM" id="SignalP"/>
    </source>
</evidence>
<accession>A0A0L8AMU7</accession>
<organism evidence="3 4">
    <name type="scientific">Roseivirga seohaensis subsp. aquiponti</name>
    <dbReference type="NCBI Taxonomy" id="1566026"/>
    <lineage>
        <taxon>Bacteria</taxon>
        <taxon>Pseudomonadati</taxon>
        <taxon>Bacteroidota</taxon>
        <taxon>Cytophagia</taxon>
        <taxon>Cytophagales</taxon>
        <taxon>Roseivirgaceae</taxon>
        <taxon>Roseivirga</taxon>
    </lineage>
</organism>
<dbReference type="AlphaFoldDB" id="A0A0L8AMU7"/>
<dbReference type="RefSeq" id="WP_053222490.1">
    <property type="nucleotide sequence ID" value="NZ_JSVA01000005.1"/>
</dbReference>